<gene>
    <name evidence="1" type="ORF">CSC94_06815</name>
</gene>
<keyword evidence="2" id="KW-1185">Reference proteome</keyword>
<dbReference type="Proteomes" id="UP000221168">
    <property type="component" value="Unassembled WGS sequence"/>
</dbReference>
<organism evidence="1 2">
    <name type="scientific">Zhengella mangrovi</name>
    <dbReference type="NCBI Taxonomy" id="1982044"/>
    <lineage>
        <taxon>Bacteria</taxon>
        <taxon>Pseudomonadati</taxon>
        <taxon>Pseudomonadota</taxon>
        <taxon>Alphaproteobacteria</taxon>
        <taxon>Hyphomicrobiales</taxon>
        <taxon>Notoacmeibacteraceae</taxon>
        <taxon>Zhengella</taxon>
    </lineage>
</organism>
<sequence length="188" mass="19134">MTDSLTVRLEADTRPFETAMKDMETVAQRFGSQMTGALKSAVTSGKDLEDVLRQLALNMASMALDQGLKPLQGLLSSALGGLTGAVSPFAKGGVPGVTAFAAGGVVAEPTFFPMGGNLGLMGEAGTEAILPLKRGADGALGVSAPSGAGNPVNVTFNVQANDAASFRKSEAQVTAMLARAVRRGARHV</sequence>
<name>A0A2G1QSA9_9HYPH</name>
<proteinExistence type="predicted"/>
<reference evidence="1 2" key="1">
    <citation type="submission" date="2017-10" db="EMBL/GenBank/DDBJ databases">
        <title>Sedimentibacterium mangrovi gen. nov., sp. nov., a novel member of family Phyllobacteriacea isolated from mangrove sediment.</title>
        <authorList>
            <person name="Liao H."/>
            <person name="Tian Y."/>
        </authorList>
    </citation>
    <scope>NUCLEOTIDE SEQUENCE [LARGE SCALE GENOMIC DNA]</scope>
    <source>
        <strain evidence="1 2">X9-2-2</strain>
    </source>
</reference>
<evidence type="ECO:0000313" key="1">
    <source>
        <dbReference type="EMBL" id="PHP68350.1"/>
    </source>
</evidence>
<dbReference type="OrthoDB" id="8448547at2"/>
<dbReference type="AlphaFoldDB" id="A0A2G1QSA9"/>
<evidence type="ECO:0000313" key="2">
    <source>
        <dbReference type="Proteomes" id="UP000221168"/>
    </source>
</evidence>
<protein>
    <submittedName>
        <fullName evidence="1">Phage tail protein</fullName>
    </submittedName>
</protein>
<accession>A0A2G1QSA9</accession>
<comment type="caution">
    <text evidence="1">The sequence shown here is derived from an EMBL/GenBank/DDBJ whole genome shotgun (WGS) entry which is preliminary data.</text>
</comment>
<dbReference type="EMBL" id="PDVP01000002">
    <property type="protein sequence ID" value="PHP68350.1"/>
    <property type="molecule type" value="Genomic_DNA"/>
</dbReference>
<dbReference type="RefSeq" id="WP_099305142.1">
    <property type="nucleotide sequence ID" value="NZ_PDVP01000002.1"/>
</dbReference>